<reference evidence="2 3" key="1">
    <citation type="submission" date="2018-11" db="EMBL/GenBank/DDBJ databases">
        <title>Rufibacter latericius sp. nov., isolated from water in Baiyang Lake.</title>
        <authorList>
            <person name="Yang Y."/>
        </authorList>
    </citation>
    <scope>NUCLEOTIDE SEQUENCE [LARGE SCALE GENOMIC DNA]</scope>
    <source>
        <strain evidence="2 3">MCC P1</strain>
    </source>
</reference>
<sequence>MRHMTIITVMNNKGGVAKTVTAINTAAYLATQETTKRVLLIDFDAQANSTGATIGETTNHVGEWLVGEKQYSEVVVKYMEKFDVLPAKRALDTYAKAIGAEQDYQFILRERMEEDGFETMYDYVVIDNAPSLTTLAYTTFIAATHVLIPTAPEEFSISGITNILQTVANVRKRYNPALKVAGIFFTKYHSSYRSRIDSDMVAGTREAYGDLVMESTIRNNVSVKEAMAYKLPIFTYASDSAAAQDYRAMVQELLTRL</sequence>
<evidence type="ECO:0000313" key="3">
    <source>
        <dbReference type="Proteomes" id="UP000271010"/>
    </source>
</evidence>
<dbReference type="InterPro" id="IPR050678">
    <property type="entry name" value="DNA_Partitioning_ATPase"/>
</dbReference>
<gene>
    <name evidence="2" type="ORF">EFA69_12700</name>
</gene>
<evidence type="ECO:0000313" key="2">
    <source>
        <dbReference type="EMBL" id="RNI28899.1"/>
    </source>
</evidence>
<keyword evidence="3" id="KW-1185">Reference proteome</keyword>
<dbReference type="Gene3D" id="3.40.50.300">
    <property type="entry name" value="P-loop containing nucleotide triphosphate hydrolases"/>
    <property type="match status" value="1"/>
</dbReference>
<evidence type="ECO:0000259" key="1">
    <source>
        <dbReference type="Pfam" id="PF13614"/>
    </source>
</evidence>
<dbReference type="PANTHER" id="PTHR13696">
    <property type="entry name" value="P-LOOP CONTAINING NUCLEOSIDE TRIPHOSPHATE HYDROLASE"/>
    <property type="match status" value="1"/>
</dbReference>
<dbReference type="CDD" id="cd02042">
    <property type="entry name" value="ParAB_family"/>
    <property type="match status" value="1"/>
</dbReference>
<organism evidence="2 3">
    <name type="scientific">Rufibacter immobilis</name>
    <dbReference type="NCBI Taxonomy" id="1348778"/>
    <lineage>
        <taxon>Bacteria</taxon>
        <taxon>Pseudomonadati</taxon>
        <taxon>Bacteroidota</taxon>
        <taxon>Cytophagia</taxon>
        <taxon>Cytophagales</taxon>
        <taxon>Hymenobacteraceae</taxon>
        <taxon>Rufibacter</taxon>
    </lineage>
</organism>
<comment type="caution">
    <text evidence="2">The sequence shown here is derived from an EMBL/GenBank/DDBJ whole genome shotgun (WGS) entry which is preliminary data.</text>
</comment>
<proteinExistence type="predicted"/>
<dbReference type="EMBL" id="RJJE01000011">
    <property type="protein sequence ID" value="RNI28899.1"/>
    <property type="molecule type" value="Genomic_DNA"/>
</dbReference>
<accession>A0A3M9MTS3</accession>
<dbReference type="Pfam" id="PF13614">
    <property type="entry name" value="AAA_31"/>
    <property type="match status" value="1"/>
</dbReference>
<dbReference type="InterPro" id="IPR025669">
    <property type="entry name" value="AAA_dom"/>
</dbReference>
<dbReference type="Proteomes" id="UP000271010">
    <property type="component" value="Unassembled WGS sequence"/>
</dbReference>
<dbReference type="InterPro" id="IPR027417">
    <property type="entry name" value="P-loop_NTPase"/>
</dbReference>
<feature type="domain" description="AAA" evidence="1">
    <location>
        <begin position="4"/>
        <end position="180"/>
    </location>
</feature>
<dbReference type="OrthoDB" id="9815116at2"/>
<dbReference type="AlphaFoldDB" id="A0A3M9MTS3"/>
<dbReference type="PANTHER" id="PTHR13696:SF52">
    <property type="entry name" value="PARA FAMILY PROTEIN CT_582"/>
    <property type="match status" value="1"/>
</dbReference>
<dbReference type="SUPFAM" id="SSF52540">
    <property type="entry name" value="P-loop containing nucleoside triphosphate hydrolases"/>
    <property type="match status" value="1"/>
</dbReference>
<protein>
    <submittedName>
        <fullName evidence="2">ParA family protein</fullName>
    </submittedName>
</protein>
<name>A0A3M9MTS3_9BACT</name>